<reference evidence="2" key="1">
    <citation type="submission" date="2021-12" db="EMBL/GenBank/DDBJ databases">
        <authorList>
            <person name="King R."/>
        </authorList>
    </citation>
    <scope>NUCLEOTIDE SEQUENCE</scope>
</reference>
<name>A0A9N9RFI6_9NEOP</name>
<gene>
    <name evidence="2" type="ORF">DIATSA_LOCUS14021</name>
</gene>
<feature type="compositionally biased region" description="Polar residues" evidence="1">
    <location>
        <begin position="48"/>
        <end position="63"/>
    </location>
</feature>
<feature type="compositionally biased region" description="Basic residues" evidence="1">
    <location>
        <begin position="16"/>
        <end position="26"/>
    </location>
</feature>
<dbReference type="Proteomes" id="UP001153714">
    <property type="component" value="Chromosome 9"/>
</dbReference>
<evidence type="ECO:0000313" key="3">
    <source>
        <dbReference type="Proteomes" id="UP001153714"/>
    </source>
</evidence>
<dbReference type="EMBL" id="OU893340">
    <property type="protein sequence ID" value="CAG9796871.1"/>
    <property type="molecule type" value="Genomic_DNA"/>
</dbReference>
<feature type="region of interest" description="Disordered" evidence="1">
    <location>
        <begin position="48"/>
        <end position="86"/>
    </location>
</feature>
<evidence type="ECO:0000256" key="1">
    <source>
        <dbReference type="SAM" id="MobiDB-lite"/>
    </source>
</evidence>
<organism evidence="2 3">
    <name type="scientific">Diatraea saccharalis</name>
    <name type="common">sugarcane borer</name>
    <dbReference type="NCBI Taxonomy" id="40085"/>
    <lineage>
        <taxon>Eukaryota</taxon>
        <taxon>Metazoa</taxon>
        <taxon>Ecdysozoa</taxon>
        <taxon>Arthropoda</taxon>
        <taxon>Hexapoda</taxon>
        <taxon>Insecta</taxon>
        <taxon>Pterygota</taxon>
        <taxon>Neoptera</taxon>
        <taxon>Endopterygota</taxon>
        <taxon>Lepidoptera</taxon>
        <taxon>Glossata</taxon>
        <taxon>Ditrysia</taxon>
        <taxon>Pyraloidea</taxon>
        <taxon>Crambidae</taxon>
        <taxon>Crambinae</taxon>
        <taxon>Diatraea</taxon>
    </lineage>
</organism>
<keyword evidence="3" id="KW-1185">Reference proteome</keyword>
<dbReference type="AlphaFoldDB" id="A0A9N9RFI6"/>
<protein>
    <submittedName>
        <fullName evidence="2">Uncharacterized protein</fullName>
    </submittedName>
</protein>
<reference evidence="2" key="2">
    <citation type="submission" date="2022-10" db="EMBL/GenBank/DDBJ databases">
        <authorList>
            <consortium name="ENA_rothamsted_submissions"/>
            <consortium name="culmorum"/>
            <person name="King R."/>
        </authorList>
    </citation>
    <scope>NUCLEOTIDE SEQUENCE</scope>
</reference>
<sequence length="125" mass="13939">MPPRKNNNKSVNDSWKKRKRTGGIRRKCSREYEKIKNNICAVIEKGLTTNTNRPGSSATNTVEEGSVHDDCASPSGLVIQTNGPGPTLGADNERSLRINLIVIQVLLIWKKTQNLIKNIIIIFNK</sequence>
<proteinExistence type="predicted"/>
<accession>A0A9N9RFI6</accession>
<feature type="region of interest" description="Disordered" evidence="1">
    <location>
        <begin position="1"/>
        <end position="26"/>
    </location>
</feature>
<evidence type="ECO:0000313" key="2">
    <source>
        <dbReference type="EMBL" id="CAG9796871.1"/>
    </source>
</evidence>